<evidence type="ECO:0000313" key="3">
    <source>
        <dbReference type="EMBL" id="ABM27831.1"/>
    </source>
</evidence>
<dbReference type="GO" id="GO:0016853">
    <property type="term" value="F:isomerase activity"/>
    <property type="evidence" value="ECO:0007669"/>
    <property type="project" value="UniProtKB-KW"/>
</dbReference>
<dbReference type="KEGG" id="dvl:Dvul_0810"/>
<feature type="domain" description="4-oxalocrotonate tautomerase-like" evidence="2">
    <location>
        <begin position="2"/>
        <end position="60"/>
    </location>
</feature>
<keyword evidence="1" id="KW-0413">Isomerase</keyword>
<dbReference type="Proteomes" id="UP000009173">
    <property type="component" value="Chromosome"/>
</dbReference>
<evidence type="ECO:0000256" key="1">
    <source>
        <dbReference type="ARBA" id="ARBA00023235"/>
    </source>
</evidence>
<proteinExistence type="predicted"/>
<dbReference type="SUPFAM" id="SSF55331">
    <property type="entry name" value="Tautomerase/MIF"/>
    <property type="match status" value="1"/>
</dbReference>
<sequence>MPIITVQANQLSLETRRELVHELTQSAARIMGLPPETIVVVLECRPAEDYAVGGVLLADRHREGS</sequence>
<organism evidence="3 4">
    <name type="scientific">Nitratidesulfovibrio vulgaris (strain DP4)</name>
    <name type="common">Desulfovibrio vulgaris</name>
    <dbReference type="NCBI Taxonomy" id="391774"/>
    <lineage>
        <taxon>Bacteria</taxon>
        <taxon>Pseudomonadati</taxon>
        <taxon>Thermodesulfobacteriota</taxon>
        <taxon>Desulfovibrionia</taxon>
        <taxon>Desulfovibrionales</taxon>
        <taxon>Desulfovibrionaceae</taxon>
        <taxon>Nitratidesulfovibrio</taxon>
    </lineage>
</organism>
<dbReference type="RefSeq" id="WP_010939693.1">
    <property type="nucleotide sequence ID" value="NC_008751.1"/>
</dbReference>
<dbReference type="SMR" id="A0A0H3A6C3"/>
<dbReference type="Gene3D" id="3.30.429.10">
    <property type="entry name" value="Macrophage Migration Inhibitory Factor"/>
    <property type="match status" value="1"/>
</dbReference>
<dbReference type="InterPro" id="IPR004370">
    <property type="entry name" value="4-OT-like_dom"/>
</dbReference>
<gene>
    <name evidence="3" type="ordered locus">Dvul_0810</name>
</gene>
<dbReference type="AlphaFoldDB" id="A0A0H3A6C3"/>
<reference evidence="4" key="1">
    <citation type="journal article" date="2009" name="Environ. Microbiol.">
        <title>Contribution of mobile genetic elements to Desulfovibrio vulgaris genome plasticity.</title>
        <authorList>
            <person name="Walker C.B."/>
            <person name="Stolyar S."/>
            <person name="Chivian D."/>
            <person name="Pinel N."/>
            <person name="Gabster J.A."/>
            <person name="Dehal P.S."/>
            <person name="He Z."/>
            <person name="Yang Z.K."/>
            <person name="Yen H.C."/>
            <person name="Zhou J."/>
            <person name="Wall J.D."/>
            <person name="Hazen T.C."/>
            <person name="Arkin A.P."/>
            <person name="Stahl D.A."/>
        </authorList>
    </citation>
    <scope>NUCLEOTIDE SEQUENCE [LARGE SCALE GENOMIC DNA]</scope>
    <source>
        <strain evidence="4">DP4</strain>
    </source>
</reference>
<accession>A0A0H3A6C3</accession>
<dbReference type="EMBL" id="CP000527">
    <property type="protein sequence ID" value="ABM27831.1"/>
    <property type="molecule type" value="Genomic_DNA"/>
</dbReference>
<dbReference type="NCBIfam" id="NF041920">
    <property type="entry name" value="DmpI"/>
    <property type="match status" value="1"/>
</dbReference>
<dbReference type="InterPro" id="IPR014347">
    <property type="entry name" value="Tautomerase/MIF_sf"/>
</dbReference>
<evidence type="ECO:0000259" key="2">
    <source>
        <dbReference type="Pfam" id="PF01361"/>
    </source>
</evidence>
<dbReference type="Pfam" id="PF01361">
    <property type="entry name" value="Tautomerase"/>
    <property type="match status" value="1"/>
</dbReference>
<protein>
    <submittedName>
        <fullName evidence="3">4-oxalocrotonate tautomerase</fullName>
    </submittedName>
</protein>
<name>A0A0H3A6C3_NITV4</name>
<dbReference type="HOGENOM" id="CLU_148073_5_3_7"/>
<evidence type="ECO:0000313" key="4">
    <source>
        <dbReference type="Proteomes" id="UP000009173"/>
    </source>
</evidence>